<dbReference type="InterPro" id="IPR053180">
    <property type="entry name" value="Ca-binding_acidic-repeat"/>
</dbReference>
<dbReference type="SUPFAM" id="SSF103647">
    <property type="entry name" value="TSP type-3 repeat"/>
    <property type="match status" value="1"/>
</dbReference>
<dbReference type="Pfam" id="PF18884">
    <property type="entry name" value="TSP3_bac"/>
    <property type="match status" value="3"/>
</dbReference>
<evidence type="ECO:0000256" key="4">
    <source>
        <dbReference type="ARBA" id="ARBA00022837"/>
    </source>
</evidence>
<keyword evidence="3" id="KW-0732">Signal</keyword>
<evidence type="ECO:0000256" key="2">
    <source>
        <dbReference type="ARBA" id="ARBA00022525"/>
    </source>
</evidence>
<keyword evidence="6" id="KW-1133">Transmembrane helix</keyword>
<keyword evidence="6" id="KW-0812">Transmembrane</keyword>
<dbReference type="EMBL" id="UOFZ01000098">
    <property type="protein sequence ID" value="VAX13115.1"/>
    <property type="molecule type" value="Genomic_DNA"/>
</dbReference>
<evidence type="ECO:0000313" key="7">
    <source>
        <dbReference type="EMBL" id="VAX13115.1"/>
    </source>
</evidence>
<name>A0A3B1C357_9ZZZZ</name>
<dbReference type="AlphaFoldDB" id="A0A3B1C357"/>
<accession>A0A3B1C357</accession>
<keyword evidence="4" id="KW-0106">Calcium</keyword>
<evidence type="ECO:0000256" key="6">
    <source>
        <dbReference type="SAM" id="Phobius"/>
    </source>
</evidence>
<dbReference type="GO" id="GO:0005509">
    <property type="term" value="F:calcium ion binding"/>
    <property type="evidence" value="ECO:0007669"/>
    <property type="project" value="InterPro"/>
</dbReference>
<comment type="subcellular location">
    <subcellularLocation>
        <location evidence="1">Secreted</location>
    </subcellularLocation>
</comment>
<sequence length="178" mass="19229">MNTKQDKQDVSHSIFCHALLTVMVMTASPVMAATTIDYVYDDLNRVKTVTRSDGPQLSYNYDQVSNLTVFTTRNPDTDGDGLKDIAEINIYKTNPTKPDTDGDGLTDGYEVNTSKTDPTNPDTDGDGLPDGIDPYPLISSDPGTDYGIPFLPPVGMALLGLLLAAIGGRKTLTRKRAL</sequence>
<evidence type="ECO:0000256" key="5">
    <source>
        <dbReference type="SAM" id="MobiDB-lite"/>
    </source>
</evidence>
<protein>
    <submittedName>
        <fullName evidence="7">Uncharacterized protein</fullName>
    </submittedName>
</protein>
<feature type="transmembrane region" description="Helical" evidence="6">
    <location>
        <begin position="146"/>
        <end position="166"/>
    </location>
</feature>
<dbReference type="PANTHER" id="PTHR37467">
    <property type="entry name" value="EXPORTED CALCIUM-BINDING GLYCOPROTEIN-RELATED"/>
    <property type="match status" value="1"/>
</dbReference>
<proteinExistence type="predicted"/>
<reference evidence="7" key="1">
    <citation type="submission" date="2018-06" db="EMBL/GenBank/DDBJ databases">
        <authorList>
            <person name="Zhirakovskaya E."/>
        </authorList>
    </citation>
    <scope>NUCLEOTIDE SEQUENCE</scope>
</reference>
<gene>
    <name evidence="7" type="ORF">MNBD_GAMMA24-608</name>
</gene>
<feature type="region of interest" description="Disordered" evidence="5">
    <location>
        <begin position="93"/>
        <end position="132"/>
    </location>
</feature>
<evidence type="ECO:0000256" key="1">
    <source>
        <dbReference type="ARBA" id="ARBA00004613"/>
    </source>
</evidence>
<evidence type="ECO:0000256" key="3">
    <source>
        <dbReference type="ARBA" id="ARBA00022729"/>
    </source>
</evidence>
<dbReference type="PANTHER" id="PTHR37467:SF1">
    <property type="entry name" value="EXPORTED CALCIUM-BINDING GLYCOPROTEIN"/>
    <property type="match status" value="1"/>
</dbReference>
<dbReference type="InterPro" id="IPR028974">
    <property type="entry name" value="TSP_type-3_rpt"/>
</dbReference>
<dbReference type="InterPro" id="IPR059100">
    <property type="entry name" value="TSP3_bac"/>
</dbReference>
<dbReference type="Gene3D" id="4.10.1080.10">
    <property type="entry name" value="TSP type-3 repeat"/>
    <property type="match status" value="1"/>
</dbReference>
<organism evidence="7">
    <name type="scientific">hydrothermal vent metagenome</name>
    <dbReference type="NCBI Taxonomy" id="652676"/>
    <lineage>
        <taxon>unclassified sequences</taxon>
        <taxon>metagenomes</taxon>
        <taxon>ecological metagenomes</taxon>
    </lineage>
</organism>
<keyword evidence="6" id="KW-0472">Membrane</keyword>
<keyword evidence="2" id="KW-0964">Secreted</keyword>